<evidence type="ECO:0000256" key="1">
    <source>
        <dbReference type="SAM" id="Phobius"/>
    </source>
</evidence>
<dbReference type="AlphaFoldDB" id="A0A1B3XTS8"/>
<proteinExistence type="predicted"/>
<organism evidence="2 3">
    <name type="scientific">Peribacillus muralis</name>
    <dbReference type="NCBI Taxonomy" id="264697"/>
    <lineage>
        <taxon>Bacteria</taxon>
        <taxon>Bacillati</taxon>
        <taxon>Bacillota</taxon>
        <taxon>Bacilli</taxon>
        <taxon>Bacillales</taxon>
        <taxon>Bacillaceae</taxon>
        <taxon>Peribacillus</taxon>
    </lineage>
</organism>
<feature type="transmembrane region" description="Helical" evidence="1">
    <location>
        <begin position="33"/>
        <end position="53"/>
    </location>
</feature>
<reference evidence="2 3" key="1">
    <citation type="submission" date="2016-08" db="EMBL/GenBank/DDBJ databases">
        <title>Complete genome sequence of Bacillus muralis G25-68, a strain with toxicity to nematodes.</title>
        <authorList>
            <person name="Zheng Z."/>
        </authorList>
    </citation>
    <scope>NUCLEOTIDE SEQUENCE [LARGE SCALE GENOMIC DNA]</scope>
    <source>
        <strain evidence="2 3">G25-68</strain>
    </source>
</reference>
<gene>
    <name evidence="2" type="ORF">ABE28_019815</name>
</gene>
<keyword evidence="3" id="KW-1185">Reference proteome</keyword>
<sequence>MLESIRVFLCFLSLFLLSGLVLASMESIFLTDIFGRAAKSVPILYGLALIYLIRDYFKEIKEPDFVMMVFLSIASYMGLVVIFVE</sequence>
<feature type="transmembrane region" description="Helical" evidence="1">
    <location>
        <begin position="65"/>
        <end position="84"/>
    </location>
</feature>
<evidence type="ECO:0000313" key="3">
    <source>
        <dbReference type="Proteomes" id="UP000077926"/>
    </source>
</evidence>
<dbReference type="EMBL" id="CP017080">
    <property type="protein sequence ID" value="AOH56620.1"/>
    <property type="molecule type" value="Genomic_DNA"/>
</dbReference>
<dbReference type="RefSeq" id="WP_064464589.1">
    <property type="nucleotide sequence ID" value="NZ_CP017080.1"/>
</dbReference>
<name>A0A1B3XTS8_9BACI</name>
<keyword evidence="1" id="KW-0812">Transmembrane</keyword>
<dbReference type="KEGG" id="bmur:ABE28_019815"/>
<keyword evidence="1" id="KW-0472">Membrane</keyword>
<dbReference type="OrthoDB" id="2918959at2"/>
<dbReference type="Proteomes" id="UP000077926">
    <property type="component" value="Chromosome"/>
</dbReference>
<keyword evidence="1" id="KW-1133">Transmembrane helix</keyword>
<protein>
    <submittedName>
        <fullName evidence="2">Uncharacterized protein</fullName>
    </submittedName>
</protein>
<accession>A0A1B3XTS8</accession>
<evidence type="ECO:0000313" key="2">
    <source>
        <dbReference type="EMBL" id="AOH56620.1"/>
    </source>
</evidence>